<organism evidence="1 2">
    <name type="scientific">Vibrio vulnificus (strain YJ016)</name>
    <dbReference type="NCBI Taxonomy" id="196600"/>
    <lineage>
        <taxon>Bacteria</taxon>
        <taxon>Pseudomonadati</taxon>
        <taxon>Pseudomonadota</taxon>
        <taxon>Gammaproteobacteria</taxon>
        <taxon>Vibrionales</taxon>
        <taxon>Vibrionaceae</taxon>
        <taxon>Vibrio</taxon>
    </lineage>
</organism>
<proteinExistence type="predicted"/>
<evidence type="ECO:0000313" key="1">
    <source>
        <dbReference type="EMBL" id="BAC96393.1"/>
    </source>
</evidence>
<accession>Q7MFF3</accession>
<dbReference type="HOGENOM" id="CLU_3223805_0_0_6"/>
<dbReference type="EMBL" id="BA000038">
    <property type="protein sequence ID" value="BAC96393.1"/>
    <property type="molecule type" value="Genomic_DNA"/>
</dbReference>
<name>Q7MFF3_VIBVY</name>
<evidence type="ECO:0000313" key="2">
    <source>
        <dbReference type="Proteomes" id="UP000002675"/>
    </source>
</evidence>
<sequence>MINGMSFCYLFVTFFLVVKKIKDEELKWRVEEWPCLANIIGVDIVLSD</sequence>
<reference evidence="1 2" key="1">
    <citation type="journal article" date="2003" name="Genome Res.">
        <title>Comparative genome analysis of Vibrio vulnificus, a marine pathogen.</title>
        <authorList>
            <person name="Chen C.Y."/>
            <person name="Wu K.M."/>
            <person name="Chang Y.C."/>
            <person name="Chang C.H."/>
            <person name="Tsai H.C."/>
            <person name="Liao T.L."/>
            <person name="Liu Y.M."/>
            <person name="Chen H.J."/>
            <person name="Shen A.B."/>
            <person name="Li J.C."/>
            <person name="Su T.L."/>
            <person name="Shao C.P."/>
            <person name="Lee C.T."/>
            <person name="Hor L.I."/>
            <person name="Tsai S.F."/>
        </authorList>
    </citation>
    <scope>NUCLEOTIDE SEQUENCE [LARGE SCALE GENOMIC DNA]</scope>
    <source>
        <strain evidence="1 2">YJ016</strain>
    </source>
</reference>
<dbReference type="KEGG" id="vvy:VVA0367"/>
<gene>
    <name evidence="1" type="ordered locus">VVA0367</name>
</gene>
<protein>
    <submittedName>
        <fullName evidence="1">Uncharacterized protein</fullName>
    </submittedName>
</protein>
<dbReference type="AlphaFoldDB" id="Q7MFF3"/>
<dbReference type="Proteomes" id="UP000002675">
    <property type="component" value="Chromosome II"/>
</dbReference>